<dbReference type="Proteomes" id="UP000824243">
    <property type="component" value="Unassembled WGS sequence"/>
</dbReference>
<name>A0A9D2AUI4_9FIRM</name>
<dbReference type="EMBL" id="DXFA01000186">
    <property type="protein sequence ID" value="HIX49601.1"/>
    <property type="molecule type" value="Genomic_DNA"/>
</dbReference>
<dbReference type="AlphaFoldDB" id="A0A9D2AUI4"/>
<reference evidence="1" key="1">
    <citation type="journal article" date="2021" name="PeerJ">
        <title>Extensive microbial diversity within the chicken gut microbiome revealed by metagenomics and culture.</title>
        <authorList>
            <person name="Gilroy R."/>
            <person name="Ravi A."/>
            <person name="Getino M."/>
            <person name="Pursley I."/>
            <person name="Horton D.L."/>
            <person name="Alikhan N.F."/>
            <person name="Baker D."/>
            <person name="Gharbi K."/>
            <person name="Hall N."/>
            <person name="Watson M."/>
            <person name="Adriaenssens E.M."/>
            <person name="Foster-Nyarko E."/>
            <person name="Jarju S."/>
            <person name="Secka A."/>
            <person name="Antonio M."/>
            <person name="Oren A."/>
            <person name="Chaudhuri R.R."/>
            <person name="La Ragione R."/>
            <person name="Hildebrand F."/>
            <person name="Pallen M.J."/>
        </authorList>
    </citation>
    <scope>NUCLEOTIDE SEQUENCE</scope>
    <source>
        <strain evidence="1">ChiSjej5B23-15282</strain>
    </source>
</reference>
<reference evidence="1" key="2">
    <citation type="submission" date="2021-04" db="EMBL/GenBank/DDBJ databases">
        <authorList>
            <person name="Gilroy R."/>
        </authorList>
    </citation>
    <scope>NUCLEOTIDE SEQUENCE</scope>
    <source>
        <strain evidence="1">ChiSjej5B23-15282</strain>
    </source>
</reference>
<evidence type="ECO:0000313" key="1">
    <source>
        <dbReference type="EMBL" id="HIX49601.1"/>
    </source>
</evidence>
<sequence length="491" mass="56914">MSDVTMDRKSGDDGKRQDILDMITEPITEAEKAEHLKISVDNGGSPVNMIVNLGSIHGDIAQHHVRGSEEAGSVCLERVKDLGDFIQIHKNTHTVPVMIVTAVLETVPEHLLSSLCQRLERWISRSSGGGGKTEKTDTGYASLKEILTLIKAEKIDAQLRREGTSVPIRCVVFTDPSYPEWIRREIWADYFELREAVTGWLMELKDDPAVNVIYYQVVKGISELAVLDCAYAVEKFIDPVDKPWRADRIGYIVKVLGTLRKSAQHKEYVEHLLCTWLKSREPYWRIAYQMYDPSVCTQWYEKLLHDKLSEELRNDVAALQEEGNEQHRISKGYLLVPARINPAAAHMLAAVLAEIFSKAGTKPEKGEIVIYFLSLFREDYLYTNPQHRKMLFIDLCNQREERHLLEGILVFAWRDIRYRNVMARIFLQHLGDMKKTADWEYMQWFFKTLGFTGRERDHYNMRYTLERSKAELAGEALEWFDKITKERRRTK</sequence>
<protein>
    <submittedName>
        <fullName evidence="1">Uncharacterized protein</fullName>
    </submittedName>
</protein>
<organism evidence="1 2">
    <name type="scientific">Candidatus Mediterraneibacter caccavium</name>
    <dbReference type="NCBI Taxonomy" id="2838661"/>
    <lineage>
        <taxon>Bacteria</taxon>
        <taxon>Bacillati</taxon>
        <taxon>Bacillota</taxon>
        <taxon>Clostridia</taxon>
        <taxon>Lachnospirales</taxon>
        <taxon>Lachnospiraceae</taxon>
        <taxon>Mediterraneibacter</taxon>
    </lineage>
</organism>
<evidence type="ECO:0000313" key="2">
    <source>
        <dbReference type="Proteomes" id="UP000824243"/>
    </source>
</evidence>
<gene>
    <name evidence="1" type="ORF">H9981_11440</name>
</gene>
<proteinExistence type="predicted"/>
<comment type="caution">
    <text evidence="1">The sequence shown here is derived from an EMBL/GenBank/DDBJ whole genome shotgun (WGS) entry which is preliminary data.</text>
</comment>
<accession>A0A9D2AUI4</accession>